<dbReference type="Gene3D" id="1.25.40.10">
    <property type="entry name" value="Tetratricopeptide repeat domain"/>
    <property type="match status" value="1"/>
</dbReference>
<dbReference type="eggNOG" id="COG0457">
    <property type="taxonomic scope" value="Bacteria"/>
</dbReference>
<feature type="repeat" description="TPR" evidence="1">
    <location>
        <begin position="152"/>
        <end position="185"/>
    </location>
</feature>
<protein>
    <submittedName>
        <fullName evidence="2">Tetratricopeptide repeat-containing protein</fullName>
    </submittedName>
</protein>
<accession>A0A1G4VXX5</accession>
<dbReference type="Proteomes" id="UP000182124">
    <property type="component" value="Unassembled WGS sequence"/>
</dbReference>
<dbReference type="PROSITE" id="PS50005">
    <property type="entry name" value="TPR"/>
    <property type="match status" value="2"/>
</dbReference>
<evidence type="ECO:0000256" key="1">
    <source>
        <dbReference type="PROSITE-ProRule" id="PRU00339"/>
    </source>
</evidence>
<dbReference type="AlphaFoldDB" id="A0A1G4VXX5"/>
<organism evidence="2 3">
    <name type="scientific">Flavobacterium saliperosum</name>
    <dbReference type="NCBI Taxonomy" id="329186"/>
    <lineage>
        <taxon>Bacteria</taxon>
        <taxon>Pseudomonadati</taxon>
        <taxon>Bacteroidota</taxon>
        <taxon>Flavobacteriia</taxon>
        <taxon>Flavobacteriales</taxon>
        <taxon>Flavobacteriaceae</taxon>
        <taxon>Flavobacterium</taxon>
    </lineage>
</organism>
<dbReference type="Pfam" id="PF14559">
    <property type="entry name" value="TPR_19"/>
    <property type="match status" value="1"/>
</dbReference>
<name>A0A1G4VXX5_9FLAO</name>
<dbReference type="InterPro" id="IPR011990">
    <property type="entry name" value="TPR-like_helical_dom_sf"/>
</dbReference>
<sequence>MVRFVGRSLLDSFIYVLAAILTKQYMKKLILIILLFSTIYCVAQDKLNFNTKFTQSEDKWVAFPADSLGSHIFGFIYIDSQAGLTFDYSGSFKINSNGKFILKKKEMEGSIKHRLQPNNTLVAIIPESHFTELEVSKFPEWLKYYKEDENTIERLYKWGYMYNGWGECAKALEFLEKANKINPDYKGLRVELGFSYNCLGQSQNAINILKAALKIEPKDAYIYKELLYSQIHNNQLNDAITTYDKIVAEIADKTYNAENAYNILAGYFSQKNLEKFNEWIKKTQIDKDKRFGHYVERLKKELDKK</sequence>
<keyword evidence="1" id="KW-0802">TPR repeat</keyword>
<dbReference type="InterPro" id="IPR019734">
    <property type="entry name" value="TPR_rpt"/>
</dbReference>
<dbReference type="SUPFAM" id="SSF48452">
    <property type="entry name" value="TPR-like"/>
    <property type="match status" value="1"/>
</dbReference>
<reference evidence="2 3" key="1">
    <citation type="submission" date="2016-10" db="EMBL/GenBank/DDBJ databases">
        <authorList>
            <person name="de Groot N.N."/>
        </authorList>
    </citation>
    <scope>NUCLEOTIDE SEQUENCE [LARGE SCALE GENOMIC DNA]</scope>
    <source>
        <strain evidence="2 3">CGMCC 1.3801</strain>
    </source>
</reference>
<proteinExistence type="predicted"/>
<gene>
    <name evidence="2" type="ORF">SAMN02927925_01997</name>
</gene>
<evidence type="ECO:0000313" key="2">
    <source>
        <dbReference type="EMBL" id="SCX13681.1"/>
    </source>
</evidence>
<dbReference type="STRING" id="329186.SAMN02927925_01997"/>
<dbReference type="SMART" id="SM00028">
    <property type="entry name" value="TPR"/>
    <property type="match status" value="2"/>
</dbReference>
<evidence type="ECO:0000313" key="3">
    <source>
        <dbReference type="Proteomes" id="UP000182124"/>
    </source>
</evidence>
<feature type="repeat" description="TPR" evidence="1">
    <location>
        <begin position="186"/>
        <end position="219"/>
    </location>
</feature>
<dbReference type="EMBL" id="FMTY01000004">
    <property type="protein sequence ID" value="SCX13681.1"/>
    <property type="molecule type" value="Genomic_DNA"/>
</dbReference>